<name>A0ACB7P621_9PEZI</name>
<proteinExistence type="predicted"/>
<keyword evidence="2" id="KW-1185">Reference proteome</keyword>
<protein>
    <submittedName>
        <fullName evidence="1">Uncharacterized protein</fullName>
    </submittedName>
</protein>
<reference evidence="1 2" key="1">
    <citation type="journal article" date="2021" name="Nat. Commun.">
        <title>Genetic determinants of endophytism in the Arabidopsis root mycobiome.</title>
        <authorList>
            <person name="Mesny F."/>
            <person name="Miyauchi S."/>
            <person name="Thiergart T."/>
            <person name="Pickel B."/>
            <person name="Atanasova L."/>
            <person name="Karlsson M."/>
            <person name="Huettel B."/>
            <person name="Barry K.W."/>
            <person name="Haridas S."/>
            <person name="Chen C."/>
            <person name="Bauer D."/>
            <person name="Andreopoulos W."/>
            <person name="Pangilinan J."/>
            <person name="LaButti K."/>
            <person name="Riley R."/>
            <person name="Lipzen A."/>
            <person name="Clum A."/>
            <person name="Drula E."/>
            <person name="Henrissat B."/>
            <person name="Kohler A."/>
            <person name="Grigoriev I.V."/>
            <person name="Martin F.M."/>
            <person name="Hacquard S."/>
        </authorList>
    </citation>
    <scope>NUCLEOTIDE SEQUENCE [LARGE SCALE GENOMIC DNA]</scope>
    <source>
        <strain evidence="1 2">MPI-SDFR-AT-0079</strain>
    </source>
</reference>
<sequence length="232" mass="25101">MSNTTTNPDPNLAQTTPPLPNPASASTSTSTTTATPTATTPIDALLTHYLTLLDEYTTLRHTLHTLQTRLYQDLARANFAAERGVRRYGSDYYDGRMQAGRRVVGAEGGSGAEPPVTVGDGVGDEDVKEKQPEEEISDAAPGGGDDEKEMAKPVDPLRWFGILTPLPLRQAQGHAIKAVEEIIPRLATLNTAMAAVELEVRRARKKRAKAEKAEEKKLVALEEKMAEVDVNA</sequence>
<comment type="caution">
    <text evidence="1">The sequence shown here is derived from an EMBL/GenBank/DDBJ whole genome shotgun (WGS) entry which is preliminary data.</text>
</comment>
<evidence type="ECO:0000313" key="2">
    <source>
        <dbReference type="Proteomes" id="UP000724584"/>
    </source>
</evidence>
<accession>A0ACB7P621</accession>
<dbReference type="EMBL" id="JAGIZQ010000005">
    <property type="protein sequence ID" value="KAH6627755.1"/>
    <property type="molecule type" value="Genomic_DNA"/>
</dbReference>
<dbReference type="Proteomes" id="UP000724584">
    <property type="component" value="Unassembled WGS sequence"/>
</dbReference>
<organism evidence="1 2">
    <name type="scientific">Chaetomium tenue</name>
    <dbReference type="NCBI Taxonomy" id="1854479"/>
    <lineage>
        <taxon>Eukaryota</taxon>
        <taxon>Fungi</taxon>
        <taxon>Dikarya</taxon>
        <taxon>Ascomycota</taxon>
        <taxon>Pezizomycotina</taxon>
        <taxon>Sordariomycetes</taxon>
        <taxon>Sordariomycetidae</taxon>
        <taxon>Sordariales</taxon>
        <taxon>Chaetomiaceae</taxon>
        <taxon>Chaetomium</taxon>
    </lineage>
</organism>
<gene>
    <name evidence="1" type="ORF">F5144DRAFT_549166</name>
</gene>
<evidence type="ECO:0000313" key="1">
    <source>
        <dbReference type="EMBL" id="KAH6627755.1"/>
    </source>
</evidence>